<reference evidence="1" key="1">
    <citation type="submission" date="2023-03" db="EMBL/GenBank/DDBJ databases">
        <title>Massive genome expansion in bonnet fungi (Mycena s.s.) driven by repeated elements and novel gene families across ecological guilds.</title>
        <authorList>
            <consortium name="Lawrence Berkeley National Laboratory"/>
            <person name="Harder C.B."/>
            <person name="Miyauchi S."/>
            <person name="Viragh M."/>
            <person name="Kuo A."/>
            <person name="Thoen E."/>
            <person name="Andreopoulos B."/>
            <person name="Lu D."/>
            <person name="Skrede I."/>
            <person name="Drula E."/>
            <person name="Henrissat B."/>
            <person name="Morin E."/>
            <person name="Kohler A."/>
            <person name="Barry K."/>
            <person name="LaButti K."/>
            <person name="Morin E."/>
            <person name="Salamov A."/>
            <person name="Lipzen A."/>
            <person name="Mereny Z."/>
            <person name="Hegedus B."/>
            <person name="Baldrian P."/>
            <person name="Stursova M."/>
            <person name="Weitz H."/>
            <person name="Taylor A."/>
            <person name="Grigoriev I.V."/>
            <person name="Nagy L.G."/>
            <person name="Martin F."/>
            <person name="Kauserud H."/>
        </authorList>
    </citation>
    <scope>NUCLEOTIDE SEQUENCE</scope>
    <source>
        <strain evidence="1">CBHHK067</strain>
    </source>
</reference>
<dbReference type="EMBL" id="JARKIE010000033">
    <property type="protein sequence ID" value="KAJ7696695.1"/>
    <property type="molecule type" value="Genomic_DNA"/>
</dbReference>
<organism evidence="1 2">
    <name type="scientific">Mycena rosella</name>
    <name type="common">Pink bonnet</name>
    <name type="synonym">Agaricus rosellus</name>
    <dbReference type="NCBI Taxonomy" id="1033263"/>
    <lineage>
        <taxon>Eukaryota</taxon>
        <taxon>Fungi</taxon>
        <taxon>Dikarya</taxon>
        <taxon>Basidiomycota</taxon>
        <taxon>Agaricomycotina</taxon>
        <taxon>Agaricomycetes</taxon>
        <taxon>Agaricomycetidae</taxon>
        <taxon>Agaricales</taxon>
        <taxon>Marasmiineae</taxon>
        <taxon>Mycenaceae</taxon>
        <taxon>Mycena</taxon>
    </lineage>
</organism>
<gene>
    <name evidence="1" type="ORF">B0H17DRAFT_1197802</name>
</gene>
<sequence length="104" mass="11554">MSFNNTNDTEFGRDTDERAHFAHLKFQFVSDCSNLNNGNSMGQGGKVPMDDKLEGSVEKLAGKVMGNTSWQEHSQEHKAFSTFPSIGLPDSSAIRRTLLITLYL</sequence>
<comment type="caution">
    <text evidence="1">The sequence shown here is derived from an EMBL/GenBank/DDBJ whole genome shotgun (WGS) entry which is preliminary data.</text>
</comment>
<accession>A0AAD7DQA2</accession>
<evidence type="ECO:0000313" key="2">
    <source>
        <dbReference type="Proteomes" id="UP001221757"/>
    </source>
</evidence>
<dbReference type="Proteomes" id="UP001221757">
    <property type="component" value="Unassembled WGS sequence"/>
</dbReference>
<protein>
    <submittedName>
        <fullName evidence="1">Uncharacterized protein</fullName>
    </submittedName>
</protein>
<evidence type="ECO:0000313" key="1">
    <source>
        <dbReference type="EMBL" id="KAJ7696695.1"/>
    </source>
</evidence>
<proteinExistence type="predicted"/>
<keyword evidence="2" id="KW-1185">Reference proteome</keyword>
<name>A0AAD7DQA2_MYCRO</name>
<dbReference type="AlphaFoldDB" id="A0AAD7DQA2"/>